<organism evidence="6 7">
    <name type="scientific">Desulfoscipio gibsoniae DSM 7213</name>
    <dbReference type="NCBI Taxonomy" id="767817"/>
    <lineage>
        <taxon>Bacteria</taxon>
        <taxon>Bacillati</taxon>
        <taxon>Bacillota</taxon>
        <taxon>Clostridia</taxon>
        <taxon>Eubacteriales</taxon>
        <taxon>Desulfallaceae</taxon>
        <taxon>Desulfoscipio</taxon>
    </lineage>
</organism>
<dbReference type="InterPro" id="IPR037949">
    <property type="entry name" value="MopB_CT_Acetylene-hydratase"/>
</dbReference>
<dbReference type="eggNOG" id="COG0243">
    <property type="taxonomic scope" value="Bacteria"/>
</dbReference>
<evidence type="ECO:0000256" key="1">
    <source>
        <dbReference type="ARBA" id="ARBA00010312"/>
    </source>
</evidence>
<evidence type="ECO:0000313" key="7">
    <source>
        <dbReference type="Proteomes" id="UP000013520"/>
    </source>
</evidence>
<keyword evidence="4" id="KW-0411">Iron-sulfur</keyword>
<dbReference type="Pfam" id="PF00384">
    <property type="entry name" value="Molybdopterin"/>
    <property type="match status" value="1"/>
</dbReference>
<dbReference type="GO" id="GO:0018818">
    <property type="term" value="F:acetylene hydratase activity"/>
    <property type="evidence" value="ECO:0007669"/>
    <property type="project" value="InterPro"/>
</dbReference>
<dbReference type="Gene3D" id="3.40.50.740">
    <property type="match status" value="1"/>
</dbReference>
<dbReference type="CDD" id="cd02781">
    <property type="entry name" value="MopB_CT_Acetylene-hydratase"/>
    <property type="match status" value="1"/>
</dbReference>
<proteinExistence type="inferred from homology"/>
<dbReference type="GO" id="GO:0016491">
    <property type="term" value="F:oxidoreductase activity"/>
    <property type="evidence" value="ECO:0007669"/>
    <property type="project" value="InterPro"/>
</dbReference>
<dbReference type="Pfam" id="PF04879">
    <property type="entry name" value="Molybdop_Fe4S4"/>
    <property type="match status" value="1"/>
</dbReference>
<dbReference type="PANTHER" id="PTHR43742">
    <property type="entry name" value="TRIMETHYLAMINE-N-OXIDE REDUCTASE"/>
    <property type="match status" value="1"/>
</dbReference>
<dbReference type="Gene3D" id="2.20.25.90">
    <property type="entry name" value="ADC-like domains"/>
    <property type="match status" value="1"/>
</dbReference>
<gene>
    <name evidence="6" type="ORF">Desgi_0611</name>
</gene>
<protein>
    <submittedName>
        <fullName evidence="6">Anaerobic dehydrogenase, typically selenocysteine-containing</fullName>
    </submittedName>
</protein>
<dbReference type="GO" id="GO:0043546">
    <property type="term" value="F:molybdopterin cofactor binding"/>
    <property type="evidence" value="ECO:0007669"/>
    <property type="project" value="InterPro"/>
</dbReference>
<reference evidence="6 7" key="1">
    <citation type="submission" date="2012-01" db="EMBL/GenBank/DDBJ databases">
        <title>Complete sequence of Desulfotomaculum gibsoniae DSM 7213.</title>
        <authorList>
            <consortium name="US DOE Joint Genome Institute"/>
            <person name="Lucas S."/>
            <person name="Han J."/>
            <person name="Lapidus A."/>
            <person name="Cheng J.-F."/>
            <person name="Goodwin L."/>
            <person name="Pitluck S."/>
            <person name="Peters L."/>
            <person name="Ovchinnikova G."/>
            <person name="Teshima H."/>
            <person name="Detter J.C."/>
            <person name="Han C."/>
            <person name="Tapia R."/>
            <person name="Land M."/>
            <person name="Hauser L."/>
            <person name="Kyrpides N."/>
            <person name="Ivanova N."/>
            <person name="Pagani I."/>
            <person name="Parshina S."/>
            <person name="Plugge C."/>
            <person name="Muyzer G."/>
            <person name="Kuever J."/>
            <person name="Ivanova A."/>
            <person name="Nazina T."/>
            <person name="Klenk H.-P."/>
            <person name="Brambilla E."/>
            <person name="Spring S."/>
            <person name="Stams A.F."/>
            <person name="Woyke T."/>
        </authorList>
    </citation>
    <scope>NUCLEOTIDE SEQUENCE [LARGE SCALE GENOMIC DNA]</scope>
    <source>
        <strain evidence="6 7">DSM 7213</strain>
    </source>
</reference>
<dbReference type="STRING" id="767817.Desgi_0611"/>
<keyword evidence="7" id="KW-1185">Reference proteome</keyword>
<feature type="domain" description="4Fe-4S Mo/W bis-MGD-type" evidence="5">
    <location>
        <begin position="3"/>
        <end position="59"/>
    </location>
</feature>
<dbReference type="SUPFAM" id="SSF50692">
    <property type="entry name" value="ADC-like"/>
    <property type="match status" value="1"/>
</dbReference>
<keyword evidence="2" id="KW-0479">Metal-binding</keyword>
<dbReference type="Pfam" id="PF01568">
    <property type="entry name" value="Molydop_binding"/>
    <property type="match status" value="1"/>
</dbReference>
<dbReference type="SUPFAM" id="SSF53706">
    <property type="entry name" value="Formate dehydrogenase/DMSO reductase, domains 1-3"/>
    <property type="match status" value="1"/>
</dbReference>
<dbReference type="GO" id="GO:0046872">
    <property type="term" value="F:metal ion binding"/>
    <property type="evidence" value="ECO:0007669"/>
    <property type="project" value="UniProtKB-KW"/>
</dbReference>
<dbReference type="InterPro" id="IPR006656">
    <property type="entry name" value="Mopterin_OxRdtase"/>
</dbReference>
<evidence type="ECO:0000256" key="3">
    <source>
        <dbReference type="ARBA" id="ARBA00023004"/>
    </source>
</evidence>
<name>R4KKK8_9FIRM</name>
<evidence type="ECO:0000259" key="5">
    <source>
        <dbReference type="PROSITE" id="PS51669"/>
    </source>
</evidence>
<dbReference type="KEGG" id="dgi:Desgi_0611"/>
<dbReference type="GO" id="GO:0051536">
    <property type="term" value="F:iron-sulfur cluster binding"/>
    <property type="evidence" value="ECO:0007669"/>
    <property type="project" value="UniProtKB-KW"/>
</dbReference>
<dbReference type="InterPro" id="IPR050612">
    <property type="entry name" value="Prok_Mopterin_Oxidored"/>
</dbReference>
<sequence length="687" mass="76696">MTQKVVQTTCQLCYLGCGIDVTVENGKITKVTGSKGFPLNEGFLCIKGRSMIEYQYDPDRILHPMKKVNGKWQQISWDEALDLIKGKLLEIKQNYGPQAVAITIGMPVLLSGTSAVSMIRKFAHAFGSSSIFSVESICFRSQVISYILTLGRYYVADPRNSKLTVVWGKNPENSAPPLAMWISKARKEGLQLIVVDPRVTNIASRADMHIQPRPGTDCALMLGMMNVIINEKLHDEDFVNNWTVGFDKLVEHVQDYPPEKVAKITRVPEEKIKQFARKFATAESACILQGTNALDQTSTALNSSRAIAILEAITGNLDKKGGFVKGPMLPKSPVTVKELERMPLGIDKYSPFYSVFGREFGEGQAMVLPDTILTGEPYPVKALIVSGSNPLMTWPESKKVKEAFEKLDFLVVMGQVMSETAEIADLFLPAATFLERNELNDYYSTLWAIPHVMLRKKILQSGEAWSDLTFWLEMAKKMGYEEEFPWQDEDAFIDYLLEPSGYDVKALTEKYPGGVNVGEVKYEAYKKKGFNTPSKKVEIYSEFLNNLGHDPIPTYKEPPESPENSPELAKEFPLILTTGARDKHFTHSQHRNLPTLRRKSSEPFAEIHVDTATQYGLTDGDLISVQTKRGTIKLKAKVTERILPGIINIPHGWSEANINLLTSLEAADPILGYPALKALLCRISKGS</sequence>
<evidence type="ECO:0000256" key="4">
    <source>
        <dbReference type="ARBA" id="ARBA00023014"/>
    </source>
</evidence>
<dbReference type="InterPro" id="IPR009010">
    <property type="entry name" value="Asp_de-COase-like_dom_sf"/>
</dbReference>
<comment type="similarity">
    <text evidence="1">Belongs to the prokaryotic molybdopterin-containing oxidoreductase family.</text>
</comment>
<dbReference type="PROSITE" id="PS51669">
    <property type="entry name" value="4FE4S_MOW_BIS_MGD"/>
    <property type="match status" value="1"/>
</dbReference>
<accession>R4KKK8</accession>
<dbReference type="Proteomes" id="UP000013520">
    <property type="component" value="Chromosome"/>
</dbReference>
<keyword evidence="3" id="KW-0408">Iron</keyword>
<dbReference type="SMART" id="SM00926">
    <property type="entry name" value="Molybdop_Fe4S4"/>
    <property type="match status" value="1"/>
</dbReference>
<evidence type="ECO:0000313" key="6">
    <source>
        <dbReference type="EMBL" id="AGL00171.1"/>
    </source>
</evidence>
<dbReference type="RefSeq" id="WP_006523999.1">
    <property type="nucleotide sequence ID" value="NC_021184.1"/>
</dbReference>
<evidence type="ECO:0000256" key="2">
    <source>
        <dbReference type="ARBA" id="ARBA00022723"/>
    </source>
</evidence>
<dbReference type="AlphaFoldDB" id="R4KKK8"/>
<dbReference type="InterPro" id="IPR006657">
    <property type="entry name" value="MoPterin_dinucl-bd_dom"/>
</dbReference>
<dbReference type="InterPro" id="IPR006963">
    <property type="entry name" value="Mopterin_OxRdtase_4Fe-4S_dom"/>
</dbReference>
<dbReference type="HOGENOM" id="CLU_000422_13_3_9"/>
<dbReference type="EMBL" id="CP003273">
    <property type="protein sequence ID" value="AGL00171.1"/>
    <property type="molecule type" value="Genomic_DNA"/>
</dbReference>
<dbReference type="Gene3D" id="2.40.40.20">
    <property type="match status" value="1"/>
</dbReference>
<dbReference type="Gene3D" id="3.40.228.10">
    <property type="entry name" value="Dimethylsulfoxide Reductase, domain 2"/>
    <property type="match status" value="1"/>
</dbReference>
<dbReference type="OrthoDB" id="9810782at2"/>